<dbReference type="SUPFAM" id="SSF52949">
    <property type="entry name" value="Macro domain-like"/>
    <property type="match status" value="1"/>
</dbReference>
<dbReference type="Pfam" id="PF01661">
    <property type="entry name" value="Macro"/>
    <property type="match status" value="1"/>
</dbReference>
<dbReference type="PROSITE" id="PS51154">
    <property type="entry name" value="MACRO"/>
    <property type="match status" value="1"/>
</dbReference>
<dbReference type="EMBL" id="JADPUN010000422">
    <property type="protein sequence ID" value="MBF9135186.1"/>
    <property type="molecule type" value="Genomic_DNA"/>
</dbReference>
<dbReference type="InterPro" id="IPR037238">
    <property type="entry name" value="YbiA-like_sf"/>
</dbReference>
<name>A0ABS0H9N3_9ACTN</name>
<evidence type="ECO:0000313" key="6">
    <source>
        <dbReference type="Proteomes" id="UP000638560"/>
    </source>
</evidence>
<feature type="domain" description="Macro" evidence="4">
    <location>
        <begin position="146"/>
        <end position="313"/>
    </location>
</feature>
<dbReference type="PANTHER" id="PTHR12521:SF0">
    <property type="entry name" value="ADP-RIBOSE GLYCOHYDROLASE OARD1"/>
    <property type="match status" value="1"/>
</dbReference>
<dbReference type="Gene3D" id="1.10.357.40">
    <property type="entry name" value="YbiA-like"/>
    <property type="match status" value="1"/>
</dbReference>
<comment type="catalytic activity">
    <reaction evidence="1">
        <text>5-amino-6-(5-phospho-D-ribosylamino)uracil + H2O = 5,6-diaminouracil + D-ribose 5-phosphate</text>
        <dbReference type="Rhea" id="RHEA:55020"/>
        <dbReference type="ChEBI" id="CHEBI:15377"/>
        <dbReference type="ChEBI" id="CHEBI:46252"/>
        <dbReference type="ChEBI" id="CHEBI:58453"/>
        <dbReference type="ChEBI" id="CHEBI:78346"/>
    </reaction>
</comment>
<dbReference type="InterPro" id="IPR043472">
    <property type="entry name" value="Macro_dom-like"/>
</dbReference>
<dbReference type="SMART" id="SM00506">
    <property type="entry name" value="A1pp"/>
    <property type="match status" value="1"/>
</dbReference>
<protein>
    <submittedName>
        <fullName evidence="5">DUF1768 domain-containing protein</fullName>
    </submittedName>
</protein>
<dbReference type="CDD" id="cd15457">
    <property type="entry name" value="NADAR"/>
    <property type="match status" value="1"/>
</dbReference>
<dbReference type="InterPro" id="IPR012816">
    <property type="entry name" value="NADAR"/>
</dbReference>
<sequence>MTDEIRGFSGKYRFLSNFFPAPLHWDGLDYPTSEHAFNSGKTTEPFLRQWIASAPDLGEAKRRGHQVRLRDGWEARVRYRVMEEVLRAKFTANDGRIQALLSTGDALLVETNTWNDQVWGDCQCREHRGTPGENHLGRLLMKLRDELRRPAATATATELVDATGDLLAADAEALVNPVNCVGVMGAGLALQFKQRHPEMFEAYRVACQVGQVKPGQMFVHHEPALTGARYVINFPTKRHYRDQSQADDIAAGLLDLTRVVRELGIRSIAIPALGCGLGGLRWAEVRPMIERAFAGMTDVRVLLYGPQSTGAAP</sequence>
<proteinExistence type="predicted"/>
<comment type="caution">
    <text evidence="5">The sequence shown here is derived from an EMBL/GenBank/DDBJ whole genome shotgun (WGS) entry which is preliminary data.</text>
</comment>
<dbReference type="InterPro" id="IPR002589">
    <property type="entry name" value="Macro_dom"/>
</dbReference>
<evidence type="ECO:0000256" key="3">
    <source>
        <dbReference type="ARBA" id="ARBA00035885"/>
    </source>
</evidence>
<dbReference type="RefSeq" id="WP_196206646.1">
    <property type="nucleotide sequence ID" value="NZ_JADPUN010000422.1"/>
</dbReference>
<dbReference type="CDD" id="cd02901">
    <property type="entry name" value="Macro_Poa1p-like"/>
    <property type="match status" value="1"/>
</dbReference>
<gene>
    <name evidence="5" type="ORF">I0C86_40625</name>
</gene>
<comment type="catalytic activity">
    <reaction evidence="3">
        <text>an N-(ADP-alpha-D-ribosyl)-thymidine in DNA + H2O = a thymidine in DNA + ADP-D-ribose</text>
        <dbReference type="Rhea" id="RHEA:71655"/>
        <dbReference type="Rhea" id="RHEA-COMP:13556"/>
        <dbReference type="Rhea" id="RHEA-COMP:18051"/>
        <dbReference type="ChEBI" id="CHEBI:15377"/>
        <dbReference type="ChEBI" id="CHEBI:57967"/>
        <dbReference type="ChEBI" id="CHEBI:137386"/>
        <dbReference type="ChEBI" id="CHEBI:191199"/>
    </reaction>
    <physiologicalReaction direction="left-to-right" evidence="3">
        <dbReference type="Rhea" id="RHEA:71656"/>
    </physiologicalReaction>
</comment>
<keyword evidence="6" id="KW-1185">Reference proteome</keyword>
<evidence type="ECO:0000256" key="1">
    <source>
        <dbReference type="ARBA" id="ARBA00000022"/>
    </source>
</evidence>
<dbReference type="InterPro" id="IPR050892">
    <property type="entry name" value="ADP-ribose_metab_enzymes"/>
</dbReference>
<dbReference type="Proteomes" id="UP000638560">
    <property type="component" value="Unassembled WGS sequence"/>
</dbReference>
<organism evidence="5 6">
    <name type="scientific">Plantactinospora alkalitolerans</name>
    <dbReference type="NCBI Taxonomy" id="2789879"/>
    <lineage>
        <taxon>Bacteria</taxon>
        <taxon>Bacillati</taxon>
        <taxon>Actinomycetota</taxon>
        <taxon>Actinomycetes</taxon>
        <taxon>Micromonosporales</taxon>
        <taxon>Micromonosporaceae</taxon>
        <taxon>Plantactinospora</taxon>
    </lineage>
</organism>
<reference evidence="5 6" key="1">
    <citation type="submission" date="2020-11" db="EMBL/GenBank/DDBJ databases">
        <title>A novel isolate from a Black sea contaminated sediment with potential to produce alkanes: Plantactinospora alkalitolerans sp. nov.</title>
        <authorList>
            <person name="Carro L."/>
            <person name="Veyisoglu A."/>
            <person name="Guven K."/>
            <person name="Schumann P."/>
            <person name="Klenk H.-P."/>
            <person name="Sahin N."/>
        </authorList>
    </citation>
    <scope>NUCLEOTIDE SEQUENCE [LARGE SCALE GENOMIC DNA]</scope>
    <source>
        <strain evidence="5 6">S1510</strain>
    </source>
</reference>
<dbReference type="PANTHER" id="PTHR12521">
    <property type="entry name" value="PROTEIN C6ORF130"/>
    <property type="match status" value="1"/>
</dbReference>
<accession>A0ABS0H9N3</accession>
<evidence type="ECO:0000313" key="5">
    <source>
        <dbReference type="EMBL" id="MBF9135186.1"/>
    </source>
</evidence>
<evidence type="ECO:0000259" key="4">
    <source>
        <dbReference type="PROSITE" id="PS51154"/>
    </source>
</evidence>
<dbReference type="Pfam" id="PF08719">
    <property type="entry name" value="NADAR"/>
    <property type="match status" value="1"/>
</dbReference>
<dbReference type="Gene3D" id="3.40.220.10">
    <property type="entry name" value="Leucine Aminopeptidase, subunit E, domain 1"/>
    <property type="match status" value="1"/>
</dbReference>
<evidence type="ECO:0000256" key="2">
    <source>
        <dbReference type="ARBA" id="ARBA00000751"/>
    </source>
</evidence>
<dbReference type="SUPFAM" id="SSF143990">
    <property type="entry name" value="YbiA-like"/>
    <property type="match status" value="1"/>
</dbReference>
<comment type="catalytic activity">
    <reaction evidence="2">
        <text>2,5-diamino-6-hydroxy-4-(5-phosphoribosylamino)-pyrimidine + H2O = 2,5,6-triamino-4-hydroxypyrimidine + D-ribose 5-phosphate</text>
        <dbReference type="Rhea" id="RHEA:23436"/>
        <dbReference type="ChEBI" id="CHEBI:15377"/>
        <dbReference type="ChEBI" id="CHEBI:58614"/>
        <dbReference type="ChEBI" id="CHEBI:78346"/>
        <dbReference type="ChEBI" id="CHEBI:137796"/>
    </reaction>
</comment>